<name>A0A2R6Y4E3_9BACL</name>
<comment type="caution">
    <text evidence="1">The sequence shown here is derived from an EMBL/GenBank/DDBJ whole genome shotgun (WGS) entry which is preliminary data.</text>
</comment>
<dbReference type="AlphaFoldDB" id="A0A2R6Y4E3"/>
<organism evidence="1 2">
    <name type="scientific">Candidatus Carbonibacillus altaicus</name>
    <dbReference type="NCBI Taxonomy" id="2163959"/>
    <lineage>
        <taxon>Bacteria</taxon>
        <taxon>Bacillati</taxon>
        <taxon>Bacillota</taxon>
        <taxon>Bacilli</taxon>
        <taxon>Bacillales</taxon>
        <taxon>Candidatus Carbonibacillus</taxon>
    </lineage>
</organism>
<sequence length="61" mass="7377">MRIDVGNCPLSEDVHWLSEDVHWLSEDVHWLSEDIYWLYEYNYEYKSKDGSHDTTCLLLVQ</sequence>
<evidence type="ECO:0000313" key="1">
    <source>
        <dbReference type="EMBL" id="PTQ57559.1"/>
    </source>
</evidence>
<gene>
    <name evidence="1" type="ORF">BSOLF_1263</name>
</gene>
<accession>A0A2R6Y4E3</accession>
<reference evidence="2" key="1">
    <citation type="journal article" date="2018" name="Sci. Rep.">
        <title>Lignite coal burning seam in the remote Altai Mountains harbors a hydrogen-driven thermophilic microbial community.</title>
        <authorList>
            <person name="Kadnikov V.V."/>
            <person name="Mardanov A.V."/>
            <person name="Ivasenko D.A."/>
            <person name="Antsiferov D.V."/>
            <person name="Beletsky A.V."/>
            <person name="Karnachuk O.V."/>
            <person name="Ravin N.V."/>
        </authorList>
    </citation>
    <scope>NUCLEOTIDE SEQUENCE [LARGE SCALE GENOMIC DNA]</scope>
</reference>
<dbReference type="Proteomes" id="UP000244338">
    <property type="component" value="Unassembled WGS sequence"/>
</dbReference>
<proteinExistence type="predicted"/>
<protein>
    <submittedName>
        <fullName evidence="1">Uncharacterized protein</fullName>
    </submittedName>
</protein>
<dbReference type="EMBL" id="PEBX01000005">
    <property type="protein sequence ID" value="PTQ57559.1"/>
    <property type="molecule type" value="Genomic_DNA"/>
</dbReference>
<evidence type="ECO:0000313" key="2">
    <source>
        <dbReference type="Proteomes" id="UP000244338"/>
    </source>
</evidence>